<evidence type="ECO:0000256" key="8">
    <source>
        <dbReference type="ARBA" id="ARBA00022833"/>
    </source>
</evidence>
<evidence type="ECO:0000256" key="2">
    <source>
        <dbReference type="ARBA" id="ARBA00004141"/>
    </source>
</evidence>
<dbReference type="eggNOG" id="COG1994">
    <property type="taxonomic scope" value="Bacteria"/>
</dbReference>
<dbReference type="PANTHER" id="PTHR39188:SF3">
    <property type="entry name" value="STAGE IV SPORULATION PROTEIN FB"/>
    <property type="match status" value="1"/>
</dbReference>
<sequence>MLRGDTLLKINKYFIPYILLMVLLGFKIQLLLTVIFIFLHELAHYYTAFVLGFKGYDIEVSPLGTRLNLKELEEASLEEDIIISIAGPVLNIILAVLFYVLFKNYDYDILYRITEVNFVLAIFNLLPALPLDGGRLFRDILSCKLTYRKATYYSVIMGAIIGTVFFIIFIYEVINVRVNLNFVMMGIFFIFTAYSEYKTIAYVVMGDLMKKRVKFLKKGFLENRSLSVHHKQTILSAMGRIDKNKHMILWVLDDDMKLIDYICEEELLEAVKEYGNITLEEYYNLKEHM</sequence>
<comment type="subcellular location">
    <subcellularLocation>
        <location evidence="2">Membrane</location>
        <topology evidence="2">Multi-pass membrane protein</topology>
    </subcellularLocation>
</comment>
<keyword evidence="7" id="KW-0378">Hydrolase</keyword>
<comment type="cofactor">
    <cofactor evidence="1">
        <name>Zn(2+)</name>
        <dbReference type="ChEBI" id="CHEBI:29105"/>
    </cofactor>
</comment>
<evidence type="ECO:0000256" key="6">
    <source>
        <dbReference type="ARBA" id="ARBA00022723"/>
    </source>
</evidence>
<dbReference type="HOGENOM" id="CLU_037123_0_1_9"/>
<feature type="domain" description="Peptidase M50" evidence="13">
    <location>
        <begin position="110"/>
        <end position="161"/>
    </location>
</feature>
<keyword evidence="15" id="KW-1185">Reference proteome</keyword>
<organism evidence="14 15">
    <name type="scientific">Clostridium cellulovorans (strain ATCC 35296 / DSM 3052 / OCM 3 / 743B)</name>
    <dbReference type="NCBI Taxonomy" id="573061"/>
    <lineage>
        <taxon>Bacteria</taxon>
        <taxon>Bacillati</taxon>
        <taxon>Bacillota</taxon>
        <taxon>Clostridia</taxon>
        <taxon>Eubacteriales</taxon>
        <taxon>Clostridiaceae</taxon>
        <taxon>Clostridium</taxon>
    </lineage>
</organism>
<dbReference type="GO" id="GO:0046872">
    <property type="term" value="F:metal ion binding"/>
    <property type="evidence" value="ECO:0007669"/>
    <property type="project" value="UniProtKB-KW"/>
</dbReference>
<dbReference type="EMBL" id="CP002160">
    <property type="protein sequence ID" value="ADL52453.1"/>
    <property type="molecule type" value="Genomic_DNA"/>
</dbReference>
<keyword evidence="5 12" id="KW-0812">Transmembrane</keyword>
<evidence type="ECO:0000313" key="14">
    <source>
        <dbReference type="EMBL" id="ADL52453.1"/>
    </source>
</evidence>
<comment type="similarity">
    <text evidence="3">Belongs to the peptidase M50B family.</text>
</comment>
<keyword evidence="8" id="KW-0862">Zinc</keyword>
<keyword evidence="9 12" id="KW-1133">Transmembrane helix</keyword>
<evidence type="ECO:0000256" key="3">
    <source>
        <dbReference type="ARBA" id="ARBA00007931"/>
    </source>
</evidence>
<feature type="transmembrane region" description="Helical" evidence="12">
    <location>
        <begin position="81"/>
        <end position="102"/>
    </location>
</feature>
<dbReference type="GO" id="GO:0008237">
    <property type="term" value="F:metallopeptidase activity"/>
    <property type="evidence" value="ECO:0007669"/>
    <property type="project" value="UniProtKB-KW"/>
</dbReference>
<feature type="transmembrane region" description="Helical" evidence="12">
    <location>
        <begin position="178"/>
        <end position="195"/>
    </location>
</feature>
<dbReference type="STRING" id="573061.Clocel_2756"/>
<feature type="transmembrane region" description="Helical" evidence="12">
    <location>
        <begin position="12"/>
        <end position="39"/>
    </location>
</feature>
<name>D9SS06_CLOC7</name>
<dbReference type="AlphaFoldDB" id="D9SS06"/>
<keyword evidence="10" id="KW-0482">Metalloprotease</keyword>
<dbReference type="PANTHER" id="PTHR39188">
    <property type="entry name" value="MEMBRANE-ASSOCIATED ZINC METALLOPROTEASE M50B"/>
    <property type="match status" value="1"/>
</dbReference>
<feature type="domain" description="Peptidase M50" evidence="13">
    <location>
        <begin position="31"/>
        <end position="102"/>
    </location>
</feature>
<gene>
    <name evidence="14" type="ordered locus">Clocel_2756</name>
</gene>
<evidence type="ECO:0000256" key="1">
    <source>
        <dbReference type="ARBA" id="ARBA00001947"/>
    </source>
</evidence>
<dbReference type="KEGG" id="ccb:Clocel_2756"/>
<dbReference type="CDD" id="cd06161">
    <property type="entry name" value="S2P-M50_SpoIVFB"/>
    <property type="match status" value="1"/>
</dbReference>
<evidence type="ECO:0000256" key="9">
    <source>
        <dbReference type="ARBA" id="ARBA00022989"/>
    </source>
</evidence>
<keyword evidence="11 12" id="KW-0472">Membrane</keyword>
<evidence type="ECO:0000256" key="10">
    <source>
        <dbReference type="ARBA" id="ARBA00023049"/>
    </source>
</evidence>
<feature type="transmembrane region" description="Helical" evidence="12">
    <location>
        <begin position="150"/>
        <end position="171"/>
    </location>
</feature>
<evidence type="ECO:0000256" key="5">
    <source>
        <dbReference type="ARBA" id="ARBA00022692"/>
    </source>
</evidence>
<accession>D9SS06</accession>
<dbReference type="InterPro" id="IPR008915">
    <property type="entry name" value="Peptidase_M50"/>
</dbReference>
<dbReference type="Proteomes" id="UP000002730">
    <property type="component" value="Chromosome"/>
</dbReference>
<evidence type="ECO:0000256" key="11">
    <source>
        <dbReference type="ARBA" id="ARBA00023136"/>
    </source>
</evidence>
<evidence type="ECO:0000256" key="7">
    <source>
        <dbReference type="ARBA" id="ARBA00022801"/>
    </source>
</evidence>
<reference evidence="14 15" key="1">
    <citation type="submission" date="2010-08" db="EMBL/GenBank/DDBJ databases">
        <title>Complete sequence of Clostridium cellulovorans 743B.</title>
        <authorList>
            <consortium name="US DOE Joint Genome Institute"/>
            <person name="Lucas S."/>
            <person name="Copeland A."/>
            <person name="Lapidus A."/>
            <person name="Cheng J.-F."/>
            <person name="Bruce D."/>
            <person name="Goodwin L."/>
            <person name="Pitluck S."/>
            <person name="Chertkov O."/>
            <person name="Detter J.C."/>
            <person name="Han C."/>
            <person name="Tapia R."/>
            <person name="Land M."/>
            <person name="Hauser L."/>
            <person name="Chang Y.-J."/>
            <person name="Jeffries C."/>
            <person name="Kyrpides N."/>
            <person name="Ivanova N."/>
            <person name="Mikhailova N."/>
            <person name="Hemme C.L."/>
            <person name="Woyke T."/>
        </authorList>
    </citation>
    <scope>NUCLEOTIDE SEQUENCE [LARGE SCALE GENOMIC DNA]</scope>
    <source>
        <strain evidence="15">ATCC 35296 / DSM 3052 / OCM 3 / 743B</strain>
    </source>
</reference>
<evidence type="ECO:0000256" key="4">
    <source>
        <dbReference type="ARBA" id="ARBA00022670"/>
    </source>
</evidence>
<protein>
    <submittedName>
        <fullName evidence="14">Peptidase M50</fullName>
    </submittedName>
</protein>
<evidence type="ECO:0000259" key="13">
    <source>
        <dbReference type="Pfam" id="PF02163"/>
    </source>
</evidence>
<dbReference type="Pfam" id="PF02163">
    <property type="entry name" value="Peptidase_M50"/>
    <property type="match status" value="2"/>
</dbReference>
<evidence type="ECO:0000256" key="12">
    <source>
        <dbReference type="SAM" id="Phobius"/>
    </source>
</evidence>
<proteinExistence type="inferred from homology"/>
<dbReference type="GO" id="GO:0016020">
    <property type="term" value="C:membrane"/>
    <property type="evidence" value="ECO:0007669"/>
    <property type="project" value="UniProtKB-SubCell"/>
</dbReference>
<keyword evidence="6" id="KW-0479">Metal-binding</keyword>
<dbReference type="GO" id="GO:0006508">
    <property type="term" value="P:proteolysis"/>
    <property type="evidence" value="ECO:0007669"/>
    <property type="project" value="UniProtKB-KW"/>
</dbReference>
<keyword evidence="4" id="KW-0645">Protease</keyword>
<evidence type="ECO:0000313" key="15">
    <source>
        <dbReference type="Proteomes" id="UP000002730"/>
    </source>
</evidence>